<organism evidence="1 2">
    <name type="scientific">Candidatus Staskawiczbacteria bacterium RIFOXYD1_FULL_32_13</name>
    <dbReference type="NCBI Taxonomy" id="1802234"/>
    <lineage>
        <taxon>Bacteria</taxon>
        <taxon>Candidatus Staskawicziibacteriota</taxon>
    </lineage>
</organism>
<gene>
    <name evidence="1" type="ORF">A2561_00960</name>
</gene>
<evidence type="ECO:0000313" key="1">
    <source>
        <dbReference type="EMBL" id="OGZ87567.1"/>
    </source>
</evidence>
<dbReference type="AlphaFoldDB" id="A0A1G2JKA4"/>
<dbReference type="EMBL" id="MHPU01000041">
    <property type="protein sequence ID" value="OGZ87567.1"/>
    <property type="molecule type" value="Genomic_DNA"/>
</dbReference>
<name>A0A1G2JKA4_9BACT</name>
<dbReference type="Proteomes" id="UP000178935">
    <property type="component" value="Unassembled WGS sequence"/>
</dbReference>
<comment type="caution">
    <text evidence="1">The sequence shown here is derived from an EMBL/GenBank/DDBJ whole genome shotgun (WGS) entry which is preliminary data.</text>
</comment>
<accession>A0A1G2JKA4</accession>
<reference evidence="1 2" key="1">
    <citation type="journal article" date="2016" name="Nat. Commun.">
        <title>Thousands of microbial genomes shed light on interconnected biogeochemical processes in an aquifer system.</title>
        <authorList>
            <person name="Anantharaman K."/>
            <person name="Brown C.T."/>
            <person name="Hug L.A."/>
            <person name="Sharon I."/>
            <person name="Castelle C.J."/>
            <person name="Probst A.J."/>
            <person name="Thomas B.C."/>
            <person name="Singh A."/>
            <person name="Wilkins M.J."/>
            <person name="Karaoz U."/>
            <person name="Brodie E.L."/>
            <person name="Williams K.H."/>
            <person name="Hubbard S.S."/>
            <person name="Banfield J.F."/>
        </authorList>
    </citation>
    <scope>NUCLEOTIDE SEQUENCE [LARGE SCALE GENOMIC DNA]</scope>
</reference>
<sequence length="83" mass="9791">MAKEKNKLIKKITINKLAVMMKNGFDNQTKILVERFNKIDKDMSDVKKDIKDIKYTLDDTVKRTDKLEMRVDFVENVLAIKKD</sequence>
<protein>
    <submittedName>
        <fullName evidence="1">Uncharacterized protein</fullName>
    </submittedName>
</protein>
<proteinExistence type="predicted"/>
<evidence type="ECO:0000313" key="2">
    <source>
        <dbReference type="Proteomes" id="UP000178935"/>
    </source>
</evidence>